<dbReference type="RefSeq" id="WP_265382677.1">
    <property type="nucleotide sequence ID" value="NZ_CP110615.1"/>
</dbReference>
<dbReference type="InterPro" id="IPR019277">
    <property type="entry name" value="DUF2304"/>
</dbReference>
<dbReference type="EMBL" id="CP110615">
    <property type="protein sequence ID" value="UZJ24570.1"/>
    <property type="molecule type" value="Genomic_DNA"/>
</dbReference>
<reference evidence="4" key="1">
    <citation type="submission" date="2022-10" db="EMBL/GenBank/DDBJ databases">
        <title>Rhodococcus sp.75.</title>
        <authorList>
            <person name="Sun M."/>
        </authorList>
    </citation>
    <scope>NUCLEOTIDE SEQUENCE</scope>
    <source>
        <strain evidence="4">75</strain>
    </source>
</reference>
<dbReference type="Pfam" id="PF10066">
    <property type="entry name" value="DUF2304"/>
    <property type="match status" value="1"/>
</dbReference>
<keyword evidence="1" id="KW-0175">Coiled coil</keyword>
<protein>
    <submittedName>
        <fullName evidence="4">DUF2304 domain-containing protein</fullName>
    </submittedName>
</protein>
<keyword evidence="3" id="KW-1133">Transmembrane helix</keyword>
<feature type="transmembrane region" description="Helical" evidence="3">
    <location>
        <begin position="67"/>
        <end position="85"/>
    </location>
</feature>
<keyword evidence="3" id="KW-0472">Membrane</keyword>
<keyword evidence="3" id="KW-0812">Transmembrane</keyword>
<evidence type="ECO:0000256" key="1">
    <source>
        <dbReference type="SAM" id="Coils"/>
    </source>
</evidence>
<feature type="coiled-coil region" evidence="1">
    <location>
        <begin position="73"/>
        <end position="114"/>
    </location>
</feature>
<evidence type="ECO:0000313" key="5">
    <source>
        <dbReference type="Proteomes" id="UP001164965"/>
    </source>
</evidence>
<feature type="region of interest" description="Disordered" evidence="2">
    <location>
        <begin position="115"/>
        <end position="136"/>
    </location>
</feature>
<feature type="transmembrane region" description="Helical" evidence="3">
    <location>
        <begin position="6"/>
        <end position="22"/>
    </location>
</feature>
<name>A0ABY6NYV3_9NOCA</name>
<sequence>MSGYPFALILAVATVLLIGWLLRTRRLREKYAFLWLALAVGICALGAFPRALFAVAVFSGVETPVNVLFSGAIVVLLLVAVQLSAELSQLEEEMRTVAESVALLQVRVDELERNGRRAGNGEAPEDVDEAPGQASL</sequence>
<evidence type="ECO:0000256" key="3">
    <source>
        <dbReference type="SAM" id="Phobius"/>
    </source>
</evidence>
<proteinExistence type="predicted"/>
<gene>
    <name evidence="4" type="ORF">RHODO2019_15805</name>
</gene>
<accession>A0ABY6NYV3</accession>
<dbReference type="Proteomes" id="UP001164965">
    <property type="component" value="Chromosome"/>
</dbReference>
<feature type="transmembrane region" description="Helical" evidence="3">
    <location>
        <begin position="34"/>
        <end position="61"/>
    </location>
</feature>
<evidence type="ECO:0000313" key="4">
    <source>
        <dbReference type="EMBL" id="UZJ24570.1"/>
    </source>
</evidence>
<organism evidence="4 5">
    <name type="scientific">Rhodococcus antarcticus</name>
    <dbReference type="NCBI Taxonomy" id="2987751"/>
    <lineage>
        <taxon>Bacteria</taxon>
        <taxon>Bacillati</taxon>
        <taxon>Actinomycetota</taxon>
        <taxon>Actinomycetes</taxon>
        <taxon>Mycobacteriales</taxon>
        <taxon>Nocardiaceae</taxon>
        <taxon>Rhodococcus</taxon>
    </lineage>
</organism>
<keyword evidence="5" id="KW-1185">Reference proteome</keyword>
<evidence type="ECO:0000256" key="2">
    <source>
        <dbReference type="SAM" id="MobiDB-lite"/>
    </source>
</evidence>